<evidence type="ECO:0000313" key="10">
    <source>
        <dbReference type="EMBL" id="KAH7951452.1"/>
    </source>
</evidence>
<reference evidence="10" key="2">
    <citation type="submission" date="2021-09" db="EMBL/GenBank/DDBJ databases">
        <authorList>
            <person name="Jia N."/>
            <person name="Wang J."/>
            <person name="Shi W."/>
            <person name="Du L."/>
            <person name="Sun Y."/>
            <person name="Zhan W."/>
            <person name="Jiang J."/>
            <person name="Wang Q."/>
            <person name="Zhang B."/>
            <person name="Ji P."/>
            <person name="Sakyi L.B."/>
            <person name="Cui X."/>
            <person name="Yuan T."/>
            <person name="Jiang B."/>
            <person name="Yang W."/>
            <person name="Lam T.T.-Y."/>
            <person name="Chang Q."/>
            <person name="Ding S."/>
            <person name="Wang X."/>
            <person name="Zhu J."/>
            <person name="Ruan X."/>
            <person name="Zhao L."/>
            <person name="Wei J."/>
            <person name="Que T."/>
            <person name="Du C."/>
            <person name="Cheng J."/>
            <person name="Dai P."/>
            <person name="Han X."/>
            <person name="Huang E."/>
            <person name="Gao Y."/>
            <person name="Liu J."/>
            <person name="Shao H."/>
            <person name="Ye R."/>
            <person name="Li L."/>
            <person name="Wei W."/>
            <person name="Wang X."/>
            <person name="Wang C."/>
            <person name="Huo Q."/>
            <person name="Li W."/>
            <person name="Guo W."/>
            <person name="Chen H."/>
            <person name="Chen S."/>
            <person name="Zhou L."/>
            <person name="Zhou L."/>
            <person name="Ni X."/>
            <person name="Tian J."/>
            <person name="Zhou Y."/>
            <person name="Sheng Y."/>
            <person name="Liu T."/>
            <person name="Pan Y."/>
            <person name="Xia L."/>
            <person name="Li J."/>
            <person name="Zhao F."/>
            <person name="Cao W."/>
        </authorList>
    </citation>
    <scope>NUCLEOTIDE SEQUENCE</scope>
    <source>
        <strain evidence="10">Rsan-2018</strain>
        <tissue evidence="10">Larvae</tissue>
    </source>
</reference>
<dbReference type="GO" id="GO:0000122">
    <property type="term" value="P:negative regulation of transcription by RNA polymerase II"/>
    <property type="evidence" value="ECO:0007669"/>
    <property type="project" value="TreeGrafter"/>
</dbReference>
<dbReference type="PRINTS" id="PR00024">
    <property type="entry name" value="HOMEOBOX"/>
</dbReference>
<evidence type="ECO:0000256" key="8">
    <source>
        <dbReference type="SAM" id="MobiDB-lite"/>
    </source>
</evidence>
<dbReference type="PROSITE" id="PS00027">
    <property type="entry name" value="HOMEOBOX_1"/>
    <property type="match status" value="1"/>
</dbReference>
<keyword evidence="4 6" id="KW-0371">Homeobox</keyword>
<evidence type="ECO:0000256" key="5">
    <source>
        <dbReference type="ARBA" id="ARBA00023242"/>
    </source>
</evidence>
<name>A0A9D4PR03_RHISA</name>
<dbReference type="GO" id="GO:0005634">
    <property type="term" value="C:nucleus"/>
    <property type="evidence" value="ECO:0007669"/>
    <property type="project" value="UniProtKB-SubCell"/>
</dbReference>
<dbReference type="GO" id="GO:0009952">
    <property type="term" value="P:anterior/posterior pattern specification"/>
    <property type="evidence" value="ECO:0007669"/>
    <property type="project" value="TreeGrafter"/>
</dbReference>
<dbReference type="PROSITE" id="PS50071">
    <property type="entry name" value="HOMEOBOX_2"/>
    <property type="match status" value="1"/>
</dbReference>
<dbReference type="VEuPathDB" id="VectorBase:RSAN_041637"/>
<sequence>MPTSTRRRRPITPITIMGIRSMLTTNPWACHLLTTPTTTTCSINNSSSNNPAPACYEPPNVGPYYSAAVPARPPPETHAHVAPTSAAVASKEYGKPTSSVSPFAAIVKPQQQQATAAAAAVPGPELGGGESSGGDTRQQRCGFAARRQRSRDSRELRRERWQRGAGFRERATGVSHKRAVAEQDGQLLPLDEVLLRQAIVEHSSQGPKRTRQTYTRYQTLELEKEFHFNRYLTRRRRIEIAHALGLTERQIKIWFQNRRMKAKKENKLQGGLLVPKPGNELVSVLQDSKGLGATMLDSVVYS</sequence>
<feature type="domain" description="Homeobox" evidence="9">
    <location>
        <begin position="205"/>
        <end position="265"/>
    </location>
</feature>
<keyword evidence="11" id="KW-1185">Reference proteome</keyword>
<proteinExistence type="predicted"/>
<feature type="compositionally biased region" description="Low complexity" evidence="8">
    <location>
        <begin position="115"/>
        <end position="124"/>
    </location>
</feature>
<dbReference type="GO" id="GO:0000978">
    <property type="term" value="F:RNA polymerase II cis-regulatory region sequence-specific DNA binding"/>
    <property type="evidence" value="ECO:0007669"/>
    <property type="project" value="TreeGrafter"/>
</dbReference>
<evidence type="ECO:0000256" key="6">
    <source>
        <dbReference type="PROSITE-ProRule" id="PRU00108"/>
    </source>
</evidence>
<dbReference type="InterPro" id="IPR017970">
    <property type="entry name" value="Homeobox_CS"/>
</dbReference>
<dbReference type="GO" id="GO:0000981">
    <property type="term" value="F:DNA-binding transcription factor activity, RNA polymerase II-specific"/>
    <property type="evidence" value="ECO:0007669"/>
    <property type="project" value="InterPro"/>
</dbReference>
<evidence type="ECO:0000256" key="2">
    <source>
        <dbReference type="ARBA" id="ARBA00022473"/>
    </source>
</evidence>
<evidence type="ECO:0000256" key="7">
    <source>
        <dbReference type="RuleBase" id="RU000682"/>
    </source>
</evidence>
<accession>A0A9D4PR03</accession>
<dbReference type="InterPro" id="IPR020479">
    <property type="entry name" value="HD_metazoa"/>
</dbReference>
<comment type="subcellular location">
    <subcellularLocation>
        <location evidence="1 6 7">Nucleus</location>
    </subcellularLocation>
</comment>
<dbReference type="PANTHER" id="PTHR45659:SF22">
    <property type="entry name" value="HOMEOTIC PROTEIN ANTENNAPEDIA-RELATED"/>
    <property type="match status" value="1"/>
</dbReference>
<evidence type="ECO:0000259" key="9">
    <source>
        <dbReference type="PROSITE" id="PS50071"/>
    </source>
</evidence>
<keyword evidence="5 6" id="KW-0539">Nucleus</keyword>
<dbReference type="Proteomes" id="UP000821837">
    <property type="component" value="Chromosome 5"/>
</dbReference>
<dbReference type="PANTHER" id="PTHR45659">
    <property type="entry name" value="HOMEOBOX PROTEIN HOX"/>
    <property type="match status" value="1"/>
</dbReference>
<organism evidence="10 11">
    <name type="scientific">Rhipicephalus sanguineus</name>
    <name type="common">Brown dog tick</name>
    <name type="synonym">Ixodes sanguineus</name>
    <dbReference type="NCBI Taxonomy" id="34632"/>
    <lineage>
        <taxon>Eukaryota</taxon>
        <taxon>Metazoa</taxon>
        <taxon>Ecdysozoa</taxon>
        <taxon>Arthropoda</taxon>
        <taxon>Chelicerata</taxon>
        <taxon>Arachnida</taxon>
        <taxon>Acari</taxon>
        <taxon>Parasitiformes</taxon>
        <taxon>Ixodida</taxon>
        <taxon>Ixodoidea</taxon>
        <taxon>Ixodidae</taxon>
        <taxon>Rhipicephalinae</taxon>
        <taxon>Rhipicephalus</taxon>
        <taxon>Rhipicephalus</taxon>
    </lineage>
</organism>
<dbReference type="InterPro" id="IPR050296">
    <property type="entry name" value="Antp_homeobox"/>
</dbReference>
<dbReference type="InterPro" id="IPR009057">
    <property type="entry name" value="Homeodomain-like_sf"/>
</dbReference>
<dbReference type="AlphaFoldDB" id="A0A9D4PR03"/>
<protein>
    <recommendedName>
        <fullName evidence="9">Homeobox domain-containing protein</fullName>
    </recommendedName>
</protein>
<evidence type="ECO:0000313" key="11">
    <source>
        <dbReference type="Proteomes" id="UP000821837"/>
    </source>
</evidence>
<dbReference type="SUPFAM" id="SSF46689">
    <property type="entry name" value="Homeodomain-like"/>
    <property type="match status" value="1"/>
</dbReference>
<dbReference type="SMART" id="SM00389">
    <property type="entry name" value="HOX"/>
    <property type="match status" value="1"/>
</dbReference>
<dbReference type="CDD" id="cd00086">
    <property type="entry name" value="homeodomain"/>
    <property type="match status" value="1"/>
</dbReference>
<feature type="region of interest" description="Disordered" evidence="8">
    <location>
        <begin position="115"/>
        <end position="158"/>
    </location>
</feature>
<evidence type="ECO:0000256" key="1">
    <source>
        <dbReference type="ARBA" id="ARBA00004123"/>
    </source>
</evidence>
<comment type="caution">
    <text evidence="10">The sequence shown here is derived from an EMBL/GenBank/DDBJ whole genome shotgun (WGS) entry which is preliminary data.</text>
</comment>
<keyword evidence="2" id="KW-0217">Developmental protein</keyword>
<dbReference type="Pfam" id="PF00046">
    <property type="entry name" value="Homeodomain"/>
    <property type="match status" value="1"/>
</dbReference>
<reference evidence="10" key="1">
    <citation type="journal article" date="2020" name="Cell">
        <title>Large-Scale Comparative Analyses of Tick Genomes Elucidate Their Genetic Diversity and Vector Capacities.</title>
        <authorList>
            <consortium name="Tick Genome and Microbiome Consortium (TIGMIC)"/>
            <person name="Jia N."/>
            <person name="Wang J."/>
            <person name="Shi W."/>
            <person name="Du L."/>
            <person name="Sun Y."/>
            <person name="Zhan W."/>
            <person name="Jiang J.F."/>
            <person name="Wang Q."/>
            <person name="Zhang B."/>
            <person name="Ji P."/>
            <person name="Bell-Sakyi L."/>
            <person name="Cui X.M."/>
            <person name="Yuan T.T."/>
            <person name="Jiang B.G."/>
            <person name="Yang W.F."/>
            <person name="Lam T.T."/>
            <person name="Chang Q.C."/>
            <person name="Ding S.J."/>
            <person name="Wang X.J."/>
            <person name="Zhu J.G."/>
            <person name="Ruan X.D."/>
            <person name="Zhao L."/>
            <person name="Wei J.T."/>
            <person name="Ye R.Z."/>
            <person name="Que T.C."/>
            <person name="Du C.H."/>
            <person name="Zhou Y.H."/>
            <person name="Cheng J.X."/>
            <person name="Dai P.F."/>
            <person name="Guo W.B."/>
            <person name="Han X.H."/>
            <person name="Huang E.J."/>
            <person name="Li L.F."/>
            <person name="Wei W."/>
            <person name="Gao Y.C."/>
            <person name="Liu J.Z."/>
            <person name="Shao H.Z."/>
            <person name="Wang X."/>
            <person name="Wang C.C."/>
            <person name="Yang T.C."/>
            <person name="Huo Q.B."/>
            <person name="Li W."/>
            <person name="Chen H.Y."/>
            <person name="Chen S.E."/>
            <person name="Zhou L.G."/>
            <person name="Ni X.B."/>
            <person name="Tian J.H."/>
            <person name="Sheng Y."/>
            <person name="Liu T."/>
            <person name="Pan Y.S."/>
            <person name="Xia L.Y."/>
            <person name="Li J."/>
            <person name="Zhao F."/>
            <person name="Cao W.C."/>
        </authorList>
    </citation>
    <scope>NUCLEOTIDE SEQUENCE</scope>
    <source>
        <strain evidence="10">Rsan-2018</strain>
    </source>
</reference>
<dbReference type="PRINTS" id="PR00031">
    <property type="entry name" value="HTHREPRESSR"/>
</dbReference>
<dbReference type="Gene3D" id="1.10.10.60">
    <property type="entry name" value="Homeodomain-like"/>
    <property type="match status" value="1"/>
</dbReference>
<evidence type="ECO:0000256" key="3">
    <source>
        <dbReference type="ARBA" id="ARBA00023125"/>
    </source>
</evidence>
<evidence type="ECO:0000256" key="4">
    <source>
        <dbReference type="ARBA" id="ARBA00023155"/>
    </source>
</evidence>
<keyword evidence="3 6" id="KW-0238">DNA-binding</keyword>
<dbReference type="EMBL" id="JABSTV010001251">
    <property type="protein sequence ID" value="KAH7951452.1"/>
    <property type="molecule type" value="Genomic_DNA"/>
</dbReference>
<gene>
    <name evidence="10" type="ORF">HPB52_009300</name>
</gene>
<feature type="DNA-binding region" description="Homeobox" evidence="6">
    <location>
        <begin position="207"/>
        <end position="266"/>
    </location>
</feature>
<dbReference type="InterPro" id="IPR001356">
    <property type="entry name" value="HD"/>
</dbReference>
<dbReference type="InterPro" id="IPR000047">
    <property type="entry name" value="HTH_motif"/>
</dbReference>